<evidence type="ECO:0000313" key="2">
    <source>
        <dbReference type="Proteomes" id="UP001491310"/>
    </source>
</evidence>
<organism evidence="1 2">
    <name type="scientific">Coccomyxa subellipsoidea</name>
    <dbReference type="NCBI Taxonomy" id="248742"/>
    <lineage>
        <taxon>Eukaryota</taxon>
        <taxon>Viridiplantae</taxon>
        <taxon>Chlorophyta</taxon>
        <taxon>core chlorophytes</taxon>
        <taxon>Trebouxiophyceae</taxon>
        <taxon>Trebouxiophyceae incertae sedis</taxon>
        <taxon>Coccomyxaceae</taxon>
        <taxon>Coccomyxa</taxon>
    </lineage>
</organism>
<sequence length="72" mass="7835">MDPMCFNADLAASCEYGATYGAEEKEFEDRNFCIDVEATIKRRGVIDVRQTDTLASAVESNAVDAFGSPYGT</sequence>
<dbReference type="Proteomes" id="UP001491310">
    <property type="component" value="Unassembled WGS sequence"/>
</dbReference>
<name>A0ABR2YX50_9CHLO</name>
<evidence type="ECO:0000313" key="1">
    <source>
        <dbReference type="EMBL" id="KAK9916184.1"/>
    </source>
</evidence>
<protein>
    <submittedName>
        <fullName evidence="1">Uncharacterized protein</fullName>
    </submittedName>
</protein>
<reference evidence="1 2" key="1">
    <citation type="journal article" date="2024" name="Nat. Commun.">
        <title>Phylogenomics reveals the evolutionary origins of lichenization in chlorophyte algae.</title>
        <authorList>
            <person name="Puginier C."/>
            <person name="Libourel C."/>
            <person name="Otte J."/>
            <person name="Skaloud P."/>
            <person name="Haon M."/>
            <person name="Grisel S."/>
            <person name="Petersen M."/>
            <person name="Berrin J.G."/>
            <person name="Delaux P.M."/>
            <person name="Dal Grande F."/>
            <person name="Keller J."/>
        </authorList>
    </citation>
    <scope>NUCLEOTIDE SEQUENCE [LARGE SCALE GENOMIC DNA]</scope>
    <source>
        <strain evidence="1 2">SAG 216-7</strain>
    </source>
</reference>
<gene>
    <name evidence="1" type="ORF">WJX75_009775</name>
</gene>
<comment type="caution">
    <text evidence="1">The sequence shown here is derived from an EMBL/GenBank/DDBJ whole genome shotgun (WGS) entry which is preliminary data.</text>
</comment>
<proteinExistence type="predicted"/>
<accession>A0ABR2YX50</accession>
<dbReference type="EMBL" id="JALJOT010000004">
    <property type="protein sequence ID" value="KAK9916184.1"/>
    <property type="molecule type" value="Genomic_DNA"/>
</dbReference>
<keyword evidence="2" id="KW-1185">Reference proteome</keyword>